<name>A0ABP0FDW5_CLALP</name>
<organism evidence="1 2">
    <name type="scientific">Clavelina lepadiformis</name>
    <name type="common">Light-bulb sea squirt</name>
    <name type="synonym">Ascidia lepadiformis</name>
    <dbReference type="NCBI Taxonomy" id="159417"/>
    <lineage>
        <taxon>Eukaryota</taxon>
        <taxon>Metazoa</taxon>
        <taxon>Chordata</taxon>
        <taxon>Tunicata</taxon>
        <taxon>Ascidiacea</taxon>
        <taxon>Aplousobranchia</taxon>
        <taxon>Clavelinidae</taxon>
        <taxon>Clavelina</taxon>
    </lineage>
</organism>
<evidence type="ECO:0000313" key="1">
    <source>
        <dbReference type="EMBL" id="CAK8676263.1"/>
    </source>
</evidence>
<dbReference type="Proteomes" id="UP001642483">
    <property type="component" value="Unassembled WGS sequence"/>
</dbReference>
<gene>
    <name evidence="1" type="ORF">CVLEPA_LOCUS5726</name>
</gene>
<dbReference type="EMBL" id="CAWYQH010000024">
    <property type="protein sequence ID" value="CAK8676263.1"/>
    <property type="molecule type" value="Genomic_DNA"/>
</dbReference>
<proteinExistence type="predicted"/>
<accession>A0ABP0FDW5</accession>
<keyword evidence="2" id="KW-1185">Reference proteome</keyword>
<reference evidence="1 2" key="1">
    <citation type="submission" date="2024-02" db="EMBL/GenBank/DDBJ databases">
        <authorList>
            <person name="Daric V."/>
            <person name="Darras S."/>
        </authorList>
    </citation>
    <scope>NUCLEOTIDE SEQUENCE [LARGE SCALE GENOMIC DNA]</scope>
</reference>
<sequence length="106" mass="11978">MNVLCVVELDGGKVNGPFTTCLCNRYIFGLNQKKTKRKVAHFVIRVKQHSLFITLLEYKYKIPLMSVKCARLNGLLRKKKAILADKLPLGTVPGGRWCASPRFSLD</sequence>
<evidence type="ECO:0000313" key="2">
    <source>
        <dbReference type="Proteomes" id="UP001642483"/>
    </source>
</evidence>
<protein>
    <submittedName>
        <fullName evidence="1">Uncharacterized protein</fullName>
    </submittedName>
</protein>
<comment type="caution">
    <text evidence="1">The sequence shown here is derived from an EMBL/GenBank/DDBJ whole genome shotgun (WGS) entry which is preliminary data.</text>
</comment>